<keyword evidence="11 16" id="KW-0472">Membrane</keyword>
<evidence type="ECO:0000256" key="9">
    <source>
        <dbReference type="ARBA" id="ARBA00022989"/>
    </source>
</evidence>
<evidence type="ECO:0000313" key="17">
    <source>
        <dbReference type="EMBL" id="OGI38836.1"/>
    </source>
</evidence>
<keyword evidence="9 16" id="KW-1133">Transmembrane helix</keyword>
<gene>
    <name evidence="17" type="ORF">A2140_04055</name>
</gene>
<comment type="catalytic activity">
    <reaction evidence="14">
        <text>a CDP-1,2-diacyl-sn-glycerol + sn-glycerol 3-phosphate = a 1,2-diacyl-sn-glycero-3-phospho-(1'-sn-glycero-3'-phosphate) + CMP + H(+)</text>
        <dbReference type="Rhea" id="RHEA:12593"/>
        <dbReference type="ChEBI" id="CHEBI:15378"/>
        <dbReference type="ChEBI" id="CHEBI:57597"/>
        <dbReference type="ChEBI" id="CHEBI:58332"/>
        <dbReference type="ChEBI" id="CHEBI:60110"/>
        <dbReference type="ChEBI" id="CHEBI:60377"/>
        <dbReference type="EC" id="2.7.8.5"/>
    </reaction>
</comment>
<evidence type="ECO:0000256" key="2">
    <source>
        <dbReference type="ARBA" id="ARBA00005042"/>
    </source>
</evidence>
<feature type="transmembrane region" description="Helical" evidence="16">
    <location>
        <begin position="127"/>
        <end position="145"/>
    </location>
</feature>
<dbReference type="Pfam" id="PF01066">
    <property type="entry name" value="CDP-OH_P_transf"/>
    <property type="match status" value="1"/>
</dbReference>
<dbReference type="PANTHER" id="PTHR14269">
    <property type="entry name" value="CDP-DIACYLGLYCEROL--GLYCEROL-3-PHOSPHATE 3-PHOSPHATIDYLTRANSFERASE-RELATED"/>
    <property type="match status" value="1"/>
</dbReference>
<evidence type="ECO:0000256" key="8">
    <source>
        <dbReference type="ARBA" id="ARBA00022692"/>
    </source>
</evidence>
<reference evidence="17 18" key="1">
    <citation type="journal article" date="2016" name="Nat. Commun.">
        <title>Thousands of microbial genomes shed light on interconnected biogeochemical processes in an aquifer system.</title>
        <authorList>
            <person name="Anantharaman K."/>
            <person name="Brown C.T."/>
            <person name="Hug L.A."/>
            <person name="Sharon I."/>
            <person name="Castelle C.J."/>
            <person name="Probst A.J."/>
            <person name="Thomas B.C."/>
            <person name="Singh A."/>
            <person name="Wilkins M.J."/>
            <person name="Karaoz U."/>
            <person name="Brodie E.L."/>
            <person name="Williams K.H."/>
            <person name="Hubbard S.S."/>
            <person name="Banfield J.F."/>
        </authorList>
    </citation>
    <scope>NUCLEOTIDE SEQUENCE [LARGE SCALE GENOMIC DNA]</scope>
</reference>
<organism evidence="17 18">
    <name type="scientific">Candidatus Muproteobacteria bacterium RBG_16_62_13</name>
    <dbReference type="NCBI Taxonomy" id="1817756"/>
    <lineage>
        <taxon>Bacteria</taxon>
        <taxon>Pseudomonadati</taxon>
        <taxon>Pseudomonadota</taxon>
        <taxon>Candidatus Muproteobacteria</taxon>
    </lineage>
</organism>
<dbReference type="Gene3D" id="1.20.120.1760">
    <property type="match status" value="1"/>
</dbReference>
<dbReference type="PROSITE" id="PS00379">
    <property type="entry name" value="CDP_ALCOHOL_P_TRANSF"/>
    <property type="match status" value="1"/>
</dbReference>
<sequence>MSFALLPNIISAFRIVLSPVLIYLLHERQFAAALIVFLVAGISDGLDGFIARRWGYMSRAGAILDPMADKLLLVSAYVMLVLLDQLPFWLVLAVVSRDALIVGGYMVYTSMYGPVHMRPSLISKLNTVLQIALVLAVLSAEALAWPPAGWIVPFIWVVLASTVASGLHYLWIWAVRKDIEHVHAEKRHD</sequence>
<evidence type="ECO:0000256" key="7">
    <source>
        <dbReference type="ARBA" id="ARBA00022679"/>
    </source>
</evidence>
<evidence type="ECO:0000256" key="14">
    <source>
        <dbReference type="ARBA" id="ARBA00048586"/>
    </source>
</evidence>
<dbReference type="InterPro" id="IPR050324">
    <property type="entry name" value="CDP-alcohol_PTase-I"/>
</dbReference>
<comment type="subcellular location">
    <subcellularLocation>
        <location evidence="1">Membrane</location>
        <topology evidence="1">Multi-pass membrane protein</topology>
    </subcellularLocation>
</comment>
<dbReference type="GO" id="GO:0016020">
    <property type="term" value="C:membrane"/>
    <property type="evidence" value="ECO:0007669"/>
    <property type="project" value="UniProtKB-SubCell"/>
</dbReference>
<evidence type="ECO:0000256" key="5">
    <source>
        <dbReference type="ARBA" id="ARBA00014944"/>
    </source>
</evidence>
<dbReference type="PIRSF" id="PIRSF000847">
    <property type="entry name" value="Phos_ph_gly_syn"/>
    <property type="match status" value="1"/>
</dbReference>
<evidence type="ECO:0000256" key="15">
    <source>
        <dbReference type="RuleBase" id="RU003750"/>
    </source>
</evidence>
<proteinExistence type="inferred from homology"/>
<evidence type="ECO:0000256" key="12">
    <source>
        <dbReference type="ARBA" id="ARBA00023209"/>
    </source>
</evidence>
<dbReference type="InterPro" id="IPR004570">
    <property type="entry name" value="Phosphatidylglycerol_P_synth"/>
</dbReference>
<feature type="transmembrane region" description="Helical" evidence="16">
    <location>
        <begin position="99"/>
        <end position="115"/>
    </location>
</feature>
<name>A0A1F6T1E1_9PROT</name>
<keyword evidence="8 16" id="KW-0812">Transmembrane</keyword>
<keyword evidence="7 15" id="KW-0808">Transferase</keyword>
<dbReference type="GO" id="GO:0046474">
    <property type="term" value="P:glycerophospholipid biosynthetic process"/>
    <property type="evidence" value="ECO:0007669"/>
    <property type="project" value="TreeGrafter"/>
</dbReference>
<evidence type="ECO:0000256" key="1">
    <source>
        <dbReference type="ARBA" id="ARBA00004141"/>
    </source>
</evidence>
<protein>
    <recommendedName>
        <fullName evidence="5">CDP-diacylglycerol--glycerol-3-phosphate 3-phosphatidyltransferase</fullName>
        <ecNumber evidence="4">2.7.8.5</ecNumber>
    </recommendedName>
</protein>
<evidence type="ECO:0000256" key="13">
    <source>
        <dbReference type="ARBA" id="ARBA00023264"/>
    </source>
</evidence>
<evidence type="ECO:0000256" key="3">
    <source>
        <dbReference type="ARBA" id="ARBA00010441"/>
    </source>
</evidence>
<feature type="transmembrane region" description="Helical" evidence="16">
    <location>
        <begin position="151"/>
        <end position="171"/>
    </location>
</feature>
<comment type="similarity">
    <text evidence="3 15">Belongs to the CDP-alcohol phosphatidyltransferase class-I family.</text>
</comment>
<dbReference type="GO" id="GO:0008444">
    <property type="term" value="F:CDP-diacylglycerol-glycerol-3-phosphate 3-phosphatidyltransferase activity"/>
    <property type="evidence" value="ECO:0007669"/>
    <property type="project" value="UniProtKB-EC"/>
</dbReference>
<feature type="transmembrane region" description="Helical" evidence="16">
    <location>
        <begin position="71"/>
        <end position="93"/>
    </location>
</feature>
<dbReference type="InterPro" id="IPR048254">
    <property type="entry name" value="CDP_ALCOHOL_P_TRANSF_CS"/>
</dbReference>
<dbReference type="InterPro" id="IPR043130">
    <property type="entry name" value="CDP-OH_PTrfase_TM_dom"/>
</dbReference>
<evidence type="ECO:0000256" key="10">
    <source>
        <dbReference type="ARBA" id="ARBA00023098"/>
    </source>
</evidence>
<dbReference type="AlphaFoldDB" id="A0A1F6T1E1"/>
<dbReference type="InterPro" id="IPR000462">
    <property type="entry name" value="CDP-OH_P_trans"/>
</dbReference>
<evidence type="ECO:0000256" key="4">
    <source>
        <dbReference type="ARBA" id="ARBA00013170"/>
    </source>
</evidence>
<dbReference type="STRING" id="1817756.A2140_04055"/>
<keyword evidence="13" id="KW-1208">Phospholipid metabolism</keyword>
<dbReference type="EMBL" id="MFSQ01000112">
    <property type="protein sequence ID" value="OGI38836.1"/>
    <property type="molecule type" value="Genomic_DNA"/>
</dbReference>
<comment type="caution">
    <text evidence="17">The sequence shown here is derived from an EMBL/GenBank/DDBJ whole genome shotgun (WGS) entry which is preliminary data.</text>
</comment>
<comment type="pathway">
    <text evidence="2">Phospholipid metabolism; phosphatidylglycerol biosynthesis; phosphatidylglycerol from CDP-diacylglycerol: step 1/2.</text>
</comment>
<dbReference type="Proteomes" id="UP000178379">
    <property type="component" value="Unassembled WGS sequence"/>
</dbReference>
<keyword evidence="6" id="KW-0444">Lipid biosynthesis</keyword>
<dbReference type="PANTHER" id="PTHR14269:SF62">
    <property type="entry name" value="CDP-DIACYLGLYCEROL--GLYCEROL-3-PHOSPHATE 3-PHOSPHATIDYLTRANSFERASE 1, CHLOROPLASTIC"/>
    <property type="match status" value="1"/>
</dbReference>
<feature type="transmembrane region" description="Helical" evidence="16">
    <location>
        <begin position="5"/>
        <end position="24"/>
    </location>
</feature>
<feature type="transmembrane region" description="Helical" evidence="16">
    <location>
        <begin position="30"/>
        <end position="50"/>
    </location>
</feature>
<accession>A0A1F6T1E1</accession>
<evidence type="ECO:0000256" key="16">
    <source>
        <dbReference type="SAM" id="Phobius"/>
    </source>
</evidence>
<evidence type="ECO:0000256" key="11">
    <source>
        <dbReference type="ARBA" id="ARBA00023136"/>
    </source>
</evidence>
<dbReference type="EC" id="2.7.8.5" evidence="4"/>
<keyword evidence="12" id="KW-0594">Phospholipid biosynthesis</keyword>
<evidence type="ECO:0000256" key="6">
    <source>
        <dbReference type="ARBA" id="ARBA00022516"/>
    </source>
</evidence>
<evidence type="ECO:0000313" key="18">
    <source>
        <dbReference type="Proteomes" id="UP000178379"/>
    </source>
</evidence>
<keyword evidence="10" id="KW-0443">Lipid metabolism</keyword>